<dbReference type="PANTHER" id="PTHR45138:SF9">
    <property type="entry name" value="DIGUANYLATE CYCLASE DGCM-RELATED"/>
    <property type="match status" value="1"/>
</dbReference>
<sequence>MSLKKINDVYGHDKGDTVLQKFGQLLADINLPNSMAARLGGEEFAVFIDTQIEQL</sequence>
<dbReference type="GO" id="GO:1902201">
    <property type="term" value="P:negative regulation of bacterial-type flagellum-dependent cell motility"/>
    <property type="evidence" value="ECO:0007669"/>
    <property type="project" value="TreeGrafter"/>
</dbReference>
<dbReference type="GO" id="GO:0052621">
    <property type="term" value="F:diguanylate cyclase activity"/>
    <property type="evidence" value="ECO:0007669"/>
    <property type="project" value="UniProtKB-EC"/>
</dbReference>
<comment type="caution">
    <text evidence="4">The sequence shown here is derived from an EMBL/GenBank/DDBJ whole genome shotgun (WGS) entry which is preliminary data.</text>
</comment>
<dbReference type="NCBIfam" id="TIGR00254">
    <property type="entry name" value="GGDEF"/>
    <property type="match status" value="1"/>
</dbReference>
<gene>
    <name evidence="4" type="ORF">EES38_06730</name>
</gene>
<evidence type="ECO:0000313" key="4">
    <source>
        <dbReference type="EMBL" id="RQW64273.1"/>
    </source>
</evidence>
<evidence type="ECO:0000256" key="1">
    <source>
        <dbReference type="ARBA" id="ARBA00012528"/>
    </source>
</evidence>
<reference evidence="4 5" key="1">
    <citation type="submission" date="2018-11" db="EMBL/GenBank/DDBJ databases">
        <title>Vibrio LJC006 sp. nov., isolated from seawater during the bloom of the enteromorpha.</title>
        <authorList>
            <person name="Liang J."/>
        </authorList>
    </citation>
    <scope>NUCLEOTIDE SEQUENCE [LARGE SCALE GENOMIC DNA]</scope>
    <source>
        <strain evidence="4 5">LJC006</strain>
    </source>
</reference>
<dbReference type="InterPro" id="IPR000160">
    <property type="entry name" value="GGDEF_dom"/>
</dbReference>
<organism evidence="4 5">
    <name type="scientific">Vibrio viridaestus</name>
    <dbReference type="NCBI Taxonomy" id="2487322"/>
    <lineage>
        <taxon>Bacteria</taxon>
        <taxon>Pseudomonadati</taxon>
        <taxon>Pseudomonadota</taxon>
        <taxon>Gammaproteobacteria</taxon>
        <taxon>Vibrionales</taxon>
        <taxon>Vibrionaceae</taxon>
        <taxon>Vibrio</taxon>
    </lineage>
</organism>
<accession>A0A3N9TKB5</accession>
<feature type="domain" description="GGDEF" evidence="3">
    <location>
        <begin position="1"/>
        <end position="55"/>
    </location>
</feature>
<dbReference type="InterPro" id="IPR043128">
    <property type="entry name" value="Rev_trsase/Diguanyl_cyclase"/>
</dbReference>
<dbReference type="AlphaFoldDB" id="A0A3N9TKB5"/>
<comment type="catalytic activity">
    <reaction evidence="2">
        <text>2 GTP = 3',3'-c-di-GMP + 2 diphosphate</text>
        <dbReference type="Rhea" id="RHEA:24898"/>
        <dbReference type="ChEBI" id="CHEBI:33019"/>
        <dbReference type="ChEBI" id="CHEBI:37565"/>
        <dbReference type="ChEBI" id="CHEBI:58805"/>
        <dbReference type="EC" id="2.7.7.65"/>
    </reaction>
</comment>
<dbReference type="GO" id="GO:0005886">
    <property type="term" value="C:plasma membrane"/>
    <property type="evidence" value="ECO:0007669"/>
    <property type="project" value="TreeGrafter"/>
</dbReference>
<evidence type="ECO:0000313" key="5">
    <source>
        <dbReference type="Proteomes" id="UP000281112"/>
    </source>
</evidence>
<dbReference type="OrthoDB" id="70510at2"/>
<proteinExistence type="predicted"/>
<dbReference type="Pfam" id="PF00990">
    <property type="entry name" value="GGDEF"/>
    <property type="match status" value="1"/>
</dbReference>
<evidence type="ECO:0000259" key="3">
    <source>
        <dbReference type="PROSITE" id="PS50887"/>
    </source>
</evidence>
<dbReference type="Gene3D" id="3.30.70.270">
    <property type="match status" value="1"/>
</dbReference>
<dbReference type="EC" id="2.7.7.65" evidence="1"/>
<dbReference type="GO" id="GO:0043709">
    <property type="term" value="P:cell adhesion involved in single-species biofilm formation"/>
    <property type="evidence" value="ECO:0007669"/>
    <property type="project" value="TreeGrafter"/>
</dbReference>
<dbReference type="PROSITE" id="PS50887">
    <property type="entry name" value="GGDEF"/>
    <property type="match status" value="1"/>
</dbReference>
<dbReference type="Proteomes" id="UP000281112">
    <property type="component" value="Unassembled WGS sequence"/>
</dbReference>
<dbReference type="InterPro" id="IPR029787">
    <property type="entry name" value="Nucleotide_cyclase"/>
</dbReference>
<dbReference type="PANTHER" id="PTHR45138">
    <property type="entry name" value="REGULATORY COMPONENTS OF SENSORY TRANSDUCTION SYSTEM"/>
    <property type="match status" value="1"/>
</dbReference>
<name>A0A3N9TKB5_9VIBR</name>
<keyword evidence="5" id="KW-1185">Reference proteome</keyword>
<dbReference type="SUPFAM" id="SSF55073">
    <property type="entry name" value="Nucleotide cyclase"/>
    <property type="match status" value="1"/>
</dbReference>
<dbReference type="EMBL" id="RJVQ01000002">
    <property type="protein sequence ID" value="RQW64273.1"/>
    <property type="molecule type" value="Genomic_DNA"/>
</dbReference>
<evidence type="ECO:0000256" key="2">
    <source>
        <dbReference type="ARBA" id="ARBA00034247"/>
    </source>
</evidence>
<protein>
    <recommendedName>
        <fullName evidence="1">diguanylate cyclase</fullName>
        <ecNumber evidence="1">2.7.7.65</ecNumber>
    </recommendedName>
</protein>
<dbReference type="InterPro" id="IPR050469">
    <property type="entry name" value="Diguanylate_Cyclase"/>
</dbReference>